<feature type="compositionally biased region" description="Basic and acidic residues" evidence="1">
    <location>
        <begin position="375"/>
        <end position="384"/>
    </location>
</feature>
<evidence type="ECO:0000256" key="1">
    <source>
        <dbReference type="SAM" id="MobiDB-lite"/>
    </source>
</evidence>
<feature type="region of interest" description="Disordered" evidence="1">
    <location>
        <begin position="337"/>
        <end position="427"/>
    </location>
</feature>
<dbReference type="RefSeq" id="WP_240568422.1">
    <property type="nucleotide sequence ID" value="NZ_JAKVPY010000012.1"/>
</dbReference>
<feature type="transmembrane region" description="Helical" evidence="2">
    <location>
        <begin position="30"/>
        <end position="48"/>
    </location>
</feature>
<evidence type="ECO:0000313" key="4">
    <source>
        <dbReference type="Proteomes" id="UP001202117"/>
    </source>
</evidence>
<proteinExistence type="predicted"/>
<reference evidence="3 4" key="1">
    <citation type="submission" date="2022-02" db="EMBL/GenBank/DDBJ databases">
        <title>Halomonas fukangensis sp. nov., a halophilic bacterium isolated from a bulk soil of Kalidium foliatum at Fukang.</title>
        <authorList>
            <person name="Huang Y."/>
        </authorList>
    </citation>
    <scope>NUCLEOTIDE SEQUENCE [LARGE SCALE GENOMIC DNA]</scope>
    <source>
        <strain evidence="3 4">EGI 63088</strain>
    </source>
</reference>
<dbReference type="InterPro" id="IPR016936">
    <property type="entry name" value="UCP029693"/>
</dbReference>
<dbReference type="Proteomes" id="UP001202117">
    <property type="component" value="Unassembled WGS sequence"/>
</dbReference>
<evidence type="ECO:0000256" key="2">
    <source>
        <dbReference type="SAM" id="Phobius"/>
    </source>
</evidence>
<gene>
    <name evidence="3" type="ORF">MKP05_11595</name>
</gene>
<keyword evidence="4" id="KW-1185">Reference proteome</keyword>
<evidence type="ECO:0000313" key="3">
    <source>
        <dbReference type="EMBL" id="MCH4563773.1"/>
    </source>
</evidence>
<comment type="caution">
    <text evidence="3">The sequence shown here is derived from an EMBL/GenBank/DDBJ whole genome shotgun (WGS) entry which is preliminary data.</text>
</comment>
<dbReference type="Pfam" id="PF10095">
    <property type="entry name" value="DUF2333"/>
    <property type="match status" value="1"/>
</dbReference>
<accession>A0ABS9RV87</accession>
<sequence length="427" mass="46482">MALTEKGAARRRRRVEALERPDYGWIWKPLLALVVIYLLVTVALGIWWSRPPAAFDVEQATAERRGEAASSPAARGAVTTTSLMTVVSTLLDKPGGYLRNDIAPPGLWLDNMPQWELGVLNQARDLSRALPAMEEGDHPVLEEVVERLDGSSRDWLYPSTEQRLEQALVALDEYLVALGESGGAGFAAGAGLAAWLEQVAWRLDDLGLRLSASVGSRERLRDLDIATGDLPPRTPWYRVDDIFFEARGTGWALSRLLEAVRRDQADVLERAGVSGEWEMLVAELERTQRRLWSPVVLNGSGFGIFANHSLVMANHVIRARDLARDLVAALEAPPAGLAAPEALEDEEPVEPPVEAVERSEDAGGESPPPALASPEEAREDERTGEPAPLSEPDEAPVPEADQDESTIPEADQDEAPASPAEGDPDEE</sequence>
<keyword evidence="2" id="KW-1133">Transmembrane helix</keyword>
<protein>
    <submittedName>
        <fullName evidence="3">DUF2333 family protein</fullName>
    </submittedName>
</protein>
<organism evidence="3 4">
    <name type="scientific">Halomonas flagellata</name>
    <dbReference type="NCBI Taxonomy" id="2920385"/>
    <lineage>
        <taxon>Bacteria</taxon>
        <taxon>Pseudomonadati</taxon>
        <taxon>Pseudomonadota</taxon>
        <taxon>Gammaproteobacteria</taxon>
        <taxon>Oceanospirillales</taxon>
        <taxon>Halomonadaceae</taxon>
        <taxon>Halomonas</taxon>
    </lineage>
</organism>
<keyword evidence="2" id="KW-0812">Transmembrane</keyword>
<name>A0ABS9RV87_9GAMM</name>
<keyword evidence="2" id="KW-0472">Membrane</keyword>
<feature type="compositionally biased region" description="Acidic residues" evidence="1">
    <location>
        <begin position="391"/>
        <end position="414"/>
    </location>
</feature>
<dbReference type="EMBL" id="JAKVPY010000012">
    <property type="protein sequence ID" value="MCH4563773.1"/>
    <property type="molecule type" value="Genomic_DNA"/>
</dbReference>